<name>A0ABP9CRL9_9ACTN</name>
<evidence type="ECO:0008006" key="5">
    <source>
        <dbReference type="Google" id="ProtNLM"/>
    </source>
</evidence>
<dbReference type="CDD" id="cd21112">
    <property type="entry name" value="alphaLP-like"/>
    <property type="match status" value="1"/>
</dbReference>
<dbReference type="Proteomes" id="UP001500839">
    <property type="component" value="Unassembled WGS sequence"/>
</dbReference>
<evidence type="ECO:0000313" key="4">
    <source>
        <dbReference type="Proteomes" id="UP001500839"/>
    </source>
</evidence>
<dbReference type="InterPro" id="IPR043504">
    <property type="entry name" value="Peptidase_S1_PA_chymotrypsin"/>
</dbReference>
<keyword evidence="4" id="KW-1185">Reference proteome</keyword>
<keyword evidence="2" id="KW-0472">Membrane</keyword>
<feature type="transmembrane region" description="Helical" evidence="2">
    <location>
        <begin position="53"/>
        <end position="72"/>
    </location>
</feature>
<sequence>MLPYDGTIRDECGPVETRGSPVHVLSRTHSPRPPARSPLGRARNVRSHRMRRAWTAAAAAVVTAASAVSLAAPATAAPAQAALGGGSGILLTDAAGDVAACTLTTIGHDGGGRLVGLTAGHCGDPGDAVVPEFGWNGTPVGTIVDEYPALDVAVVQFDPALVAPVNQVGGITITRTGSPVNFPGVACKDGRTTGVTCGVTWLTDTVRHETWTQICVMEGDSGAPVVVGTTLVGMVNAFIQVPCLSPTVGTTIVAALDAINAAGGVGAGFRPI</sequence>
<keyword evidence="2" id="KW-0812">Transmembrane</keyword>
<reference evidence="4" key="1">
    <citation type="journal article" date="2019" name="Int. J. Syst. Evol. Microbiol.">
        <title>The Global Catalogue of Microorganisms (GCM) 10K type strain sequencing project: providing services to taxonomists for standard genome sequencing and annotation.</title>
        <authorList>
            <consortium name="The Broad Institute Genomics Platform"/>
            <consortium name="The Broad Institute Genome Sequencing Center for Infectious Disease"/>
            <person name="Wu L."/>
            <person name="Ma J."/>
        </authorList>
    </citation>
    <scope>NUCLEOTIDE SEQUENCE [LARGE SCALE GENOMIC DNA]</scope>
    <source>
        <strain evidence="4">JCM 18542</strain>
    </source>
</reference>
<evidence type="ECO:0000256" key="1">
    <source>
        <dbReference type="SAM" id="MobiDB-lite"/>
    </source>
</evidence>
<dbReference type="InterPro" id="IPR009003">
    <property type="entry name" value="Peptidase_S1_PA"/>
</dbReference>
<evidence type="ECO:0000313" key="3">
    <source>
        <dbReference type="EMBL" id="GAA4816687.1"/>
    </source>
</evidence>
<protein>
    <recommendedName>
        <fullName evidence="5">Serine protease</fullName>
    </recommendedName>
</protein>
<proteinExistence type="predicted"/>
<gene>
    <name evidence="3" type="ORF">GCM10023353_23710</name>
</gene>
<dbReference type="Gene3D" id="2.40.10.10">
    <property type="entry name" value="Trypsin-like serine proteases"/>
    <property type="match status" value="2"/>
</dbReference>
<comment type="caution">
    <text evidence="3">The sequence shown here is derived from an EMBL/GenBank/DDBJ whole genome shotgun (WGS) entry which is preliminary data.</text>
</comment>
<accession>A0ABP9CRL9</accession>
<organism evidence="3 4">
    <name type="scientific">Tomitella cavernea</name>
    <dbReference type="NCBI Taxonomy" id="1387982"/>
    <lineage>
        <taxon>Bacteria</taxon>
        <taxon>Bacillati</taxon>
        <taxon>Actinomycetota</taxon>
        <taxon>Actinomycetes</taxon>
        <taxon>Mycobacteriales</taxon>
        <taxon>Tomitella</taxon>
    </lineage>
</organism>
<evidence type="ECO:0000256" key="2">
    <source>
        <dbReference type="SAM" id="Phobius"/>
    </source>
</evidence>
<dbReference type="EMBL" id="BAABKQ010000001">
    <property type="protein sequence ID" value="GAA4816687.1"/>
    <property type="molecule type" value="Genomic_DNA"/>
</dbReference>
<feature type="region of interest" description="Disordered" evidence="1">
    <location>
        <begin position="1"/>
        <end position="47"/>
    </location>
</feature>
<dbReference type="SUPFAM" id="SSF50494">
    <property type="entry name" value="Trypsin-like serine proteases"/>
    <property type="match status" value="1"/>
</dbReference>
<keyword evidence="2" id="KW-1133">Transmembrane helix</keyword>